<dbReference type="InterPro" id="IPR036392">
    <property type="entry name" value="PLAT/LH2_dom_sf"/>
</dbReference>
<dbReference type="AlphaFoldDB" id="T1FGV7"/>
<reference evidence="4 6" key="2">
    <citation type="journal article" date="2013" name="Nature">
        <title>Insights into bilaterian evolution from three spiralian genomes.</title>
        <authorList>
            <person name="Simakov O."/>
            <person name="Marletaz F."/>
            <person name="Cho S.J."/>
            <person name="Edsinger-Gonzales E."/>
            <person name="Havlak P."/>
            <person name="Hellsten U."/>
            <person name="Kuo D.H."/>
            <person name="Larsson T."/>
            <person name="Lv J."/>
            <person name="Arendt D."/>
            <person name="Savage R."/>
            <person name="Osoegawa K."/>
            <person name="de Jong P."/>
            <person name="Grimwood J."/>
            <person name="Chapman J.A."/>
            <person name="Shapiro H."/>
            <person name="Aerts A."/>
            <person name="Otillar R.P."/>
            <person name="Terry A.Y."/>
            <person name="Boore J.L."/>
            <person name="Grigoriev I.V."/>
            <person name="Lindberg D.R."/>
            <person name="Seaver E.C."/>
            <person name="Weisblat D.A."/>
            <person name="Putnam N.H."/>
            <person name="Rokhsar D.S."/>
        </authorList>
    </citation>
    <scope>NUCLEOTIDE SEQUENCE</scope>
</reference>
<organism evidence="5 6">
    <name type="scientific">Helobdella robusta</name>
    <name type="common">Californian leech</name>
    <dbReference type="NCBI Taxonomy" id="6412"/>
    <lineage>
        <taxon>Eukaryota</taxon>
        <taxon>Metazoa</taxon>
        <taxon>Spiralia</taxon>
        <taxon>Lophotrochozoa</taxon>
        <taxon>Annelida</taxon>
        <taxon>Clitellata</taxon>
        <taxon>Hirudinea</taxon>
        <taxon>Rhynchobdellida</taxon>
        <taxon>Glossiphoniidae</taxon>
        <taxon>Helobdella</taxon>
    </lineage>
</organism>
<evidence type="ECO:0000313" key="5">
    <source>
        <dbReference type="EnsemblMetazoa" id="HelroP181307"/>
    </source>
</evidence>
<dbReference type="Proteomes" id="UP000015101">
    <property type="component" value="Unassembled WGS sequence"/>
</dbReference>
<comment type="caution">
    <text evidence="1">Lacks conserved residue(s) required for the propagation of feature annotation.</text>
</comment>
<dbReference type="InterPro" id="IPR001024">
    <property type="entry name" value="PLAT/LH2_dom"/>
</dbReference>
<dbReference type="InParanoid" id="T1FGV7"/>
<feature type="compositionally biased region" description="Basic and acidic residues" evidence="2">
    <location>
        <begin position="322"/>
        <end position="331"/>
    </location>
</feature>
<name>T1FGV7_HELRO</name>
<feature type="compositionally biased region" description="Basic and acidic residues" evidence="2">
    <location>
        <begin position="495"/>
        <end position="506"/>
    </location>
</feature>
<dbReference type="CDD" id="cd01756">
    <property type="entry name" value="PLAT_repeat"/>
    <property type="match status" value="2"/>
</dbReference>
<feature type="compositionally biased region" description="Basic residues" evidence="2">
    <location>
        <begin position="430"/>
        <end position="444"/>
    </location>
</feature>
<dbReference type="PANTHER" id="PTHR45901">
    <property type="entry name" value="PROTEIN CBG12474"/>
    <property type="match status" value="1"/>
</dbReference>
<dbReference type="EMBL" id="KB097640">
    <property type="protein sequence ID" value="ESN92438.1"/>
    <property type="molecule type" value="Genomic_DNA"/>
</dbReference>
<feature type="domain" description="PLAT" evidence="3">
    <location>
        <begin position="528"/>
        <end position="642"/>
    </location>
</feature>
<feature type="compositionally biased region" description="Acidic residues" evidence="2">
    <location>
        <begin position="467"/>
        <end position="478"/>
    </location>
</feature>
<feature type="compositionally biased region" description="Basic residues" evidence="2">
    <location>
        <begin position="483"/>
        <end position="494"/>
    </location>
</feature>
<evidence type="ECO:0000256" key="2">
    <source>
        <dbReference type="SAM" id="MobiDB-lite"/>
    </source>
</evidence>
<dbReference type="STRING" id="6412.T1FGV7"/>
<dbReference type="RefSeq" id="XP_009029374.1">
    <property type="nucleotide sequence ID" value="XM_009031126.1"/>
</dbReference>
<dbReference type="HOGENOM" id="CLU_444519_0_0_1"/>
<protein>
    <recommendedName>
        <fullName evidence="3">PLAT domain-containing protein</fullName>
    </recommendedName>
</protein>
<dbReference type="PROSITE" id="PS50095">
    <property type="entry name" value="PLAT"/>
    <property type="match status" value="4"/>
</dbReference>
<reference evidence="6" key="1">
    <citation type="submission" date="2012-12" db="EMBL/GenBank/DDBJ databases">
        <authorList>
            <person name="Hellsten U."/>
            <person name="Grimwood J."/>
            <person name="Chapman J.A."/>
            <person name="Shapiro H."/>
            <person name="Aerts A."/>
            <person name="Otillar R.P."/>
            <person name="Terry A.Y."/>
            <person name="Boore J.L."/>
            <person name="Simakov O."/>
            <person name="Marletaz F."/>
            <person name="Cho S.-J."/>
            <person name="Edsinger-Gonzales E."/>
            <person name="Havlak P."/>
            <person name="Kuo D.-H."/>
            <person name="Larsson T."/>
            <person name="Lv J."/>
            <person name="Arendt D."/>
            <person name="Savage R."/>
            <person name="Osoegawa K."/>
            <person name="de Jong P."/>
            <person name="Lindberg D.R."/>
            <person name="Seaver E.C."/>
            <person name="Weisblat D.A."/>
            <person name="Putnam N.H."/>
            <person name="Grigoriev I.V."/>
            <person name="Rokhsar D.S."/>
        </authorList>
    </citation>
    <scope>NUCLEOTIDE SEQUENCE</scope>
</reference>
<feature type="compositionally biased region" description="Acidic residues" evidence="2">
    <location>
        <begin position="116"/>
        <end position="128"/>
    </location>
</feature>
<dbReference type="SMART" id="SM00308">
    <property type="entry name" value="LH2"/>
    <property type="match status" value="3"/>
</dbReference>
<feature type="domain" description="PLAT" evidence="3">
    <location>
        <begin position="278"/>
        <end position="416"/>
    </location>
</feature>
<evidence type="ECO:0000313" key="4">
    <source>
        <dbReference type="EMBL" id="ESN92438.1"/>
    </source>
</evidence>
<dbReference type="PANTHER" id="PTHR45901:SF3">
    <property type="entry name" value="LIPOXYGENASE HOMOLOGY DOMAIN-CONTAINING PROTEIN 1"/>
    <property type="match status" value="1"/>
</dbReference>
<reference evidence="5" key="3">
    <citation type="submission" date="2015-06" db="UniProtKB">
        <authorList>
            <consortium name="EnsemblMetazoa"/>
        </authorList>
    </citation>
    <scope>IDENTIFICATION</scope>
</reference>
<evidence type="ECO:0000313" key="6">
    <source>
        <dbReference type="Proteomes" id="UP000015101"/>
    </source>
</evidence>
<feature type="compositionally biased region" description="Polar residues" evidence="2">
    <location>
        <begin position="73"/>
        <end position="90"/>
    </location>
</feature>
<dbReference type="InterPro" id="IPR052970">
    <property type="entry name" value="Inner_ear_hair_cell_LOXHD"/>
</dbReference>
<evidence type="ECO:0000259" key="3">
    <source>
        <dbReference type="PROSITE" id="PS50095"/>
    </source>
</evidence>
<dbReference type="OrthoDB" id="5322100at2759"/>
<feature type="region of interest" description="Disordered" evidence="2">
    <location>
        <begin position="418"/>
        <end position="527"/>
    </location>
</feature>
<keyword evidence="6" id="KW-1185">Reference proteome</keyword>
<dbReference type="EMBL" id="AMQM01007535">
    <property type="status" value="NOT_ANNOTATED_CDS"/>
    <property type="molecule type" value="Genomic_DNA"/>
</dbReference>
<dbReference type="EnsemblMetazoa" id="HelroT181307">
    <property type="protein sequence ID" value="HelroP181307"/>
    <property type="gene ID" value="HelroG181307"/>
</dbReference>
<dbReference type="Pfam" id="PF01477">
    <property type="entry name" value="PLAT"/>
    <property type="match status" value="3"/>
</dbReference>
<dbReference type="Gene3D" id="2.60.60.20">
    <property type="entry name" value="PLAT/LH2 domain"/>
    <property type="match status" value="3"/>
</dbReference>
<feature type="region of interest" description="Disordered" evidence="2">
    <location>
        <begin position="320"/>
        <end position="348"/>
    </location>
</feature>
<dbReference type="Gene3D" id="2.40.180.10">
    <property type="entry name" value="Catalase core domain"/>
    <property type="match status" value="1"/>
</dbReference>
<proteinExistence type="predicted"/>
<dbReference type="GeneID" id="20208056"/>
<feature type="domain" description="PLAT" evidence="3">
    <location>
        <begin position="1"/>
        <end position="73"/>
    </location>
</feature>
<feature type="compositionally biased region" description="Low complexity" evidence="2">
    <location>
        <begin position="445"/>
        <end position="455"/>
    </location>
</feature>
<sequence length="742" mass="84037">SQSFLDKFKFSATDVGKITKVKIGHDHIKSNTSWTLGSLRLKTTANSRLVYVFDVNKSFDRNSGDRLIERDLTPTTILKESPEKSTNQKLNSHDQKHNKNKKNSNSNKNNDKNDKDDDGSDDGGDDEDEAKYIVTTTTGNKFGSGTDSKIFVQLFGKDGERSDRILLQKSNNKNPFERGKVDTFEVFAPLIRKIEKVKIGHDSSKLASGWFLEELKVSCQSTGDVYGFKVGRWFDEKEEDGKINYLFFTASSKPSKDKSPEKKAKRKKADDKDKYERVNYDIETVTGTDFGSGTDSKVFIQLFGVKGRTSKMFLDKTVSVSDNKKDNKNDNNRNNNNKKGNSNLFETGQTDHFTVSSLNIGKIKKVRIGHDGTKLGSGWYLSRLKVTTPANRAYLFSVGKWLDEEDSKNEIYIFPDGAKSKNETETNNSKSRKNNGNNKKKKTAKSSSPAKTGSKNKPTKHGKIDNDGEEEEEEENDNDTGNKHNHDHHHHHHHEDRTKDREKKSDSDDDDDDEKNKNHSSDSTTTTTTYTISVKTGNKFGAGTDSEVYVALHGKSRTTDRLILKKSLSKSKNPFERNSLDVFQMDAVDVGKITIGHNGTKFGSGWFLDHVTVERSNQVFMFNVDRWLDKREDDGKIEREIDATTIEVVIWAAPYAFIFDALMNPRASAGEQERMNWKTNEVILKRVWLVCVKCAEERKLDLPEFCITKCGHFDCEKRSNVANRPNDVIANFDGRRSVSFES</sequence>
<dbReference type="eggNOG" id="KOG3599">
    <property type="taxonomic scope" value="Eukaryota"/>
</dbReference>
<dbReference type="CTD" id="20208056"/>
<dbReference type="KEGG" id="hro:HELRODRAFT_181307"/>
<dbReference type="SUPFAM" id="SSF49723">
    <property type="entry name" value="Lipase/lipooxygenase domain (PLAT/LH2 domain)"/>
    <property type="match status" value="4"/>
</dbReference>
<evidence type="ECO:0000256" key="1">
    <source>
        <dbReference type="PROSITE-ProRule" id="PRU00152"/>
    </source>
</evidence>
<feature type="region of interest" description="Disordered" evidence="2">
    <location>
        <begin position="73"/>
        <end position="128"/>
    </location>
</feature>
<feature type="compositionally biased region" description="Low complexity" evidence="2">
    <location>
        <begin position="332"/>
        <end position="343"/>
    </location>
</feature>
<gene>
    <name evidence="5" type="primary">20208056</name>
    <name evidence="4" type="ORF">HELRODRAFT_181307</name>
</gene>
<accession>T1FGV7</accession>
<feature type="domain" description="PLAT" evidence="3">
    <location>
        <begin position="130"/>
        <end position="248"/>
    </location>
</feature>